<dbReference type="RefSeq" id="WP_260418003.1">
    <property type="nucleotide sequence ID" value="NZ_JACHJQ010000002.1"/>
</dbReference>
<gene>
    <name evidence="1" type="ORF">FHR82_001528</name>
</gene>
<proteinExistence type="predicted"/>
<keyword evidence="2" id="KW-1185">Reference proteome</keyword>
<dbReference type="EMBL" id="JACHJQ010000002">
    <property type="protein sequence ID" value="MBB4905311.1"/>
    <property type="molecule type" value="Genomic_DNA"/>
</dbReference>
<name>A0A7W7VCN3_9PSEU</name>
<dbReference type="AlphaFoldDB" id="A0A7W7VCN3"/>
<sequence>MSGWDLVELATDTGLSAEQVREALGGLVERRCPKWTSGSAR</sequence>
<comment type="caution">
    <text evidence="1">The sequence shown here is derived from an EMBL/GenBank/DDBJ whole genome shotgun (WGS) entry which is preliminary data.</text>
</comment>
<protein>
    <submittedName>
        <fullName evidence="1">Uncharacterized protein</fullName>
    </submittedName>
</protein>
<accession>A0A7W7VCN3</accession>
<reference evidence="1 2" key="1">
    <citation type="submission" date="2020-08" db="EMBL/GenBank/DDBJ databases">
        <title>Genomic Encyclopedia of Type Strains, Phase III (KMG-III): the genomes of soil and plant-associated and newly described type strains.</title>
        <authorList>
            <person name="Whitman W."/>
        </authorList>
    </citation>
    <scope>NUCLEOTIDE SEQUENCE [LARGE SCALE GENOMIC DNA]</scope>
    <source>
        <strain evidence="1 2">CECT 8960</strain>
    </source>
</reference>
<organism evidence="1 2">
    <name type="scientific">Actinophytocola algeriensis</name>
    <dbReference type="NCBI Taxonomy" id="1768010"/>
    <lineage>
        <taxon>Bacteria</taxon>
        <taxon>Bacillati</taxon>
        <taxon>Actinomycetota</taxon>
        <taxon>Actinomycetes</taxon>
        <taxon>Pseudonocardiales</taxon>
        <taxon>Pseudonocardiaceae</taxon>
    </lineage>
</organism>
<evidence type="ECO:0000313" key="1">
    <source>
        <dbReference type="EMBL" id="MBB4905311.1"/>
    </source>
</evidence>
<dbReference type="Proteomes" id="UP000520767">
    <property type="component" value="Unassembled WGS sequence"/>
</dbReference>
<evidence type="ECO:0000313" key="2">
    <source>
        <dbReference type="Proteomes" id="UP000520767"/>
    </source>
</evidence>